<accession>A0AB73U4D1</accession>
<gene>
    <name evidence="1" type="ORF">FJK96_16675</name>
</gene>
<dbReference type="Proteomes" id="UP000317728">
    <property type="component" value="Chromosome"/>
</dbReference>
<dbReference type="AlphaFoldDB" id="A0AB73U4D1"/>
<proteinExistence type="predicted"/>
<dbReference type="RefSeq" id="WP_070928725.1">
    <property type="nucleotide sequence ID" value="NZ_CP041150.1"/>
</dbReference>
<dbReference type="EMBL" id="CP041150">
    <property type="protein sequence ID" value="QDF71621.1"/>
    <property type="molecule type" value="Genomic_DNA"/>
</dbReference>
<evidence type="ECO:0000313" key="2">
    <source>
        <dbReference type="Proteomes" id="UP000317728"/>
    </source>
</evidence>
<reference evidence="1 2" key="1">
    <citation type="submission" date="2019-06" db="EMBL/GenBank/DDBJ databases">
        <title>Whole geneome sequnce of Mycobacteroides chelonae M77 isolated from bovine milk from Meghalaya, India.</title>
        <authorList>
            <person name="Vise E."/>
            <person name="Das S."/>
            <person name="Garg A."/>
            <person name="Ghatak S."/>
            <person name="Shakuntala I."/>
            <person name="Milton A.A.P."/>
            <person name="Karam A."/>
            <person name="Sanjukta R."/>
            <person name="Puro K."/>
            <person name="Sen A."/>
        </authorList>
    </citation>
    <scope>NUCLEOTIDE SEQUENCE [LARGE SCALE GENOMIC DNA]</scope>
    <source>
        <strain evidence="1 2">M77</strain>
    </source>
</reference>
<organism evidence="1 2">
    <name type="scientific">Mycobacteroides chelonae</name>
    <name type="common">Mycobacterium chelonae</name>
    <dbReference type="NCBI Taxonomy" id="1774"/>
    <lineage>
        <taxon>Bacteria</taxon>
        <taxon>Bacillati</taxon>
        <taxon>Actinomycetota</taxon>
        <taxon>Actinomycetes</taxon>
        <taxon>Mycobacteriales</taxon>
        <taxon>Mycobacteriaceae</taxon>
        <taxon>Mycobacteroides</taxon>
    </lineage>
</organism>
<evidence type="ECO:0000313" key="1">
    <source>
        <dbReference type="EMBL" id="QDF71621.1"/>
    </source>
</evidence>
<sequence length="380" mass="42486">MSSQPEVRRYATEDYVAWADELTDLMGADWLAAHSARPYRDPHVIAAWLQQYRNTPPESLFLSQQLLQIGELTSNIQTLRNAGTQNLETRVDDLRLDDRDRVASAIHEIRVAAEYVLSGRRVFFIPEASVQTPDLLVDDCLEVECKHKTSVSQQDKARFDLYGILGRKLRAIFPEHIPHSALLLEAMFHVEPRRDLIDRIVAVARLGLRRPEPSKFGETADGLFTAHFEVLPAGSGPTELFLPRGVTEFDQRSTEAIALDENGTLGRFINVNVGCEVRQDRVKGVIKSVRSAARQFSGRFPAIVSIDISAIAARDESQALAHLRDDILVVLKRHTTISRVELLTTQFIGEGGQQTYYTSIEEIDNPDARFPISGSGDSSP</sequence>
<name>A0AB73U4D1_MYCCH</name>
<protein>
    <submittedName>
        <fullName evidence="1">Uncharacterized protein</fullName>
    </submittedName>
</protein>